<dbReference type="AlphaFoldDB" id="A0A4D8Q3K8"/>
<proteinExistence type="predicted"/>
<protein>
    <submittedName>
        <fullName evidence="1">Uncharacterized protein</fullName>
    </submittedName>
</protein>
<geneLocation type="plasmid" evidence="1">
    <name>p1</name>
</geneLocation>
<accession>A0A4D8Q3K8</accession>
<evidence type="ECO:0000313" key="1">
    <source>
        <dbReference type="EMBL" id="QCO04875.1"/>
    </source>
</evidence>
<organism evidence="1 2">
    <name type="scientific">Azospirillum brasilense</name>
    <dbReference type="NCBI Taxonomy" id="192"/>
    <lineage>
        <taxon>Bacteria</taxon>
        <taxon>Pseudomonadati</taxon>
        <taxon>Pseudomonadota</taxon>
        <taxon>Alphaproteobacteria</taxon>
        <taxon>Rhodospirillales</taxon>
        <taxon>Azospirillaceae</taxon>
        <taxon>Azospirillum</taxon>
    </lineage>
</organism>
<name>A0A4D8Q3K8_AZOBR</name>
<reference evidence="1 2" key="1">
    <citation type="submission" date="2018-09" db="EMBL/GenBank/DDBJ databases">
        <title>Whole genome based analysis of evolution and adaptive divergence in Indian and Brazilian strains of Azospirillum brasilense.</title>
        <authorList>
            <person name="Singh C."/>
            <person name="Tripathi A.K."/>
        </authorList>
    </citation>
    <scope>NUCLEOTIDE SEQUENCE [LARGE SCALE GENOMIC DNA]</scope>
    <source>
        <strain evidence="1 2">MTCC4036</strain>
        <plasmid evidence="1 2">p1</plasmid>
    </source>
</reference>
<evidence type="ECO:0000313" key="2">
    <source>
        <dbReference type="Proteomes" id="UP000298596"/>
    </source>
</evidence>
<dbReference type="Proteomes" id="UP000298596">
    <property type="component" value="Plasmid p1"/>
</dbReference>
<sequence length="106" mass="11942">MVNDPAVNRAPVEIYGVTETHAPITFLCYEGDPASSHIQYWTPPNQTAQYVAHVYLTADDLRRHGDRLVSAAGCSLSVTYELAKDPPKDMTKESLHAFRVEYGRRY</sequence>
<gene>
    <name evidence="1" type="ORF">D3867_23750</name>
</gene>
<keyword evidence="1" id="KW-0614">Plasmid</keyword>
<dbReference type="EMBL" id="CP032331">
    <property type="protein sequence ID" value="QCO04875.1"/>
    <property type="molecule type" value="Genomic_DNA"/>
</dbReference>